<proteinExistence type="predicted"/>
<dbReference type="RefSeq" id="WP_066768870.1">
    <property type="nucleotide sequence ID" value="NZ_BMIP01000007.1"/>
</dbReference>
<accession>A0A917DWA2</accession>
<dbReference type="OrthoDB" id="9798430at2"/>
<sequence length="146" mass="15774">MTVSIFVNLPVADLDRAVAFYEALGFEKNPMFSDETAASVKLNDAISVMLLTHAKWQGFTTRPICPPGSSEVSLALTCPSRDAVDAMVEAGAAHGGSADVNPPEDHGFMYQRTILDPYGHVWEPFWMDMSAIPDTTPRSADEGPQG</sequence>
<evidence type="ECO:0000313" key="2">
    <source>
        <dbReference type="EMBL" id="GGD77554.1"/>
    </source>
</evidence>
<dbReference type="Proteomes" id="UP000612349">
    <property type="component" value="Unassembled WGS sequence"/>
</dbReference>
<dbReference type="PANTHER" id="PTHR36503:SF2">
    <property type="entry name" value="BLR2408 PROTEIN"/>
    <property type="match status" value="1"/>
</dbReference>
<reference evidence="2" key="1">
    <citation type="journal article" date="2014" name="Int. J. Syst. Evol. Microbiol.">
        <title>Complete genome sequence of Corynebacterium casei LMG S-19264T (=DSM 44701T), isolated from a smear-ripened cheese.</title>
        <authorList>
            <consortium name="US DOE Joint Genome Institute (JGI-PGF)"/>
            <person name="Walter F."/>
            <person name="Albersmeier A."/>
            <person name="Kalinowski J."/>
            <person name="Ruckert C."/>
        </authorList>
    </citation>
    <scope>NUCLEOTIDE SEQUENCE</scope>
    <source>
        <strain evidence="2">CGMCC 1.15360</strain>
    </source>
</reference>
<dbReference type="InterPro" id="IPR053863">
    <property type="entry name" value="Glyoxy/Ble-like_N"/>
</dbReference>
<dbReference type="AlphaFoldDB" id="A0A917DWA2"/>
<protein>
    <submittedName>
        <fullName evidence="2">Glyoxalase</fullName>
    </submittedName>
</protein>
<evidence type="ECO:0000313" key="3">
    <source>
        <dbReference type="Proteomes" id="UP000612349"/>
    </source>
</evidence>
<dbReference type="PANTHER" id="PTHR36503">
    <property type="entry name" value="BLR2520 PROTEIN"/>
    <property type="match status" value="1"/>
</dbReference>
<dbReference type="EMBL" id="BMIP01000007">
    <property type="protein sequence ID" value="GGD77554.1"/>
    <property type="molecule type" value="Genomic_DNA"/>
</dbReference>
<dbReference type="Pfam" id="PF22677">
    <property type="entry name" value="Ble-like_N"/>
    <property type="match status" value="1"/>
</dbReference>
<dbReference type="PROSITE" id="PS51819">
    <property type="entry name" value="VOC"/>
    <property type="match status" value="1"/>
</dbReference>
<dbReference type="InterPro" id="IPR029068">
    <property type="entry name" value="Glyas_Bleomycin-R_OHBP_Dase"/>
</dbReference>
<name>A0A917DWA2_9SPHN</name>
<dbReference type="InterPro" id="IPR037523">
    <property type="entry name" value="VOC_core"/>
</dbReference>
<feature type="domain" description="VOC" evidence="1">
    <location>
        <begin position="2"/>
        <end position="127"/>
    </location>
</feature>
<reference evidence="2" key="2">
    <citation type="submission" date="2020-09" db="EMBL/GenBank/DDBJ databases">
        <authorList>
            <person name="Sun Q."/>
            <person name="Zhou Y."/>
        </authorList>
    </citation>
    <scope>NUCLEOTIDE SEQUENCE</scope>
    <source>
        <strain evidence="2">CGMCC 1.15360</strain>
    </source>
</reference>
<dbReference type="SUPFAM" id="SSF54593">
    <property type="entry name" value="Glyoxalase/Bleomycin resistance protein/Dihydroxybiphenyl dioxygenase"/>
    <property type="match status" value="1"/>
</dbReference>
<comment type="caution">
    <text evidence="2">The sequence shown here is derived from an EMBL/GenBank/DDBJ whole genome shotgun (WGS) entry which is preliminary data.</text>
</comment>
<evidence type="ECO:0000259" key="1">
    <source>
        <dbReference type="PROSITE" id="PS51819"/>
    </source>
</evidence>
<dbReference type="Gene3D" id="3.10.180.10">
    <property type="entry name" value="2,3-Dihydroxybiphenyl 1,2-Dioxygenase, domain 1"/>
    <property type="match status" value="1"/>
</dbReference>
<keyword evidence="3" id="KW-1185">Reference proteome</keyword>
<organism evidence="2 3">
    <name type="scientific">Croceicoccus mobilis</name>
    <dbReference type="NCBI Taxonomy" id="1703339"/>
    <lineage>
        <taxon>Bacteria</taxon>
        <taxon>Pseudomonadati</taxon>
        <taxon>Pseudomonadota</taxon>
        <taxon>Alphaproteobacteria</taxon>
        <taxon>Sphingomonadales</taxon>
        <taxon>Erythrobacteraceae</taxon>
        <taxon>Croceicoccus</taxon>
    </lineage>
</organism>
<gene>
    <name evidence="2" type="ORF">GCM10010990_29080</name>
</gene>